<dbReference type="AlphaFoldDB" id="Q30W45"/>
<evidence type="ECO:0000313" key="1">
    <source>
        <dbReference type="EMBL" id="ABB40101.1"/>
    </source>
</evidence>
<evidence type="ECO:0000313" key="2">
    <source>
        <dbReference type="Proteomes" id="UP000002710"/>
    </source>
</evidence>
<dbReference type="Proteomes" id="UP000002710">
    <property type="component" value="Chromosome"/>
</dbReference>
<dbReference type="EMBL" id="CP000112">
    <property type="protein sequence ID" value="ABB40101.1"/>
    <property type="molecule type" value="Genomic_DNA"/>
</dbReference>
<dbReference type="KEGG" id="dde:Dde_3307"/>
<dbReference type="eggNOG" id="COG0265">
    <property type="taxonomic scope" value="Bacteria"/>
</dbReference>
<organism evidence="1 2">
    <name type="scientific">Oleidesulfovibrio alaskensis (strain ATCC BAA-1058 / DSM 17464 / G20)</name>
    <name type="common">Desulfovibrio alaskensis</name>
    <dbReference type="NCBI Taxonomy" id="207559"/>
    <lineage>
        <taxon>Bacteria</taxon>
        <taxon>Pseudomonadati</taxon>
        <taxon>Thermodesulfobacteriota</taxon>
        <taxon>Desulfovibrionia</taxon>
        <taxon>Desulfovibrionales</taxon>
        <taxon>Desulfovibrionaceae</taxon>
        <taxon>Oleidesulfovibrio</taxon>
    </lineage>
</organism>
<dbReference type="STRING" id="207559.Dde_3307"/>
<dbReference type="Gene3D" id="2.40.10.10">
    <property type="entry name" value="Trypsin-like serine proteases"/>
    <property type="match status" value="2"/>
</dbReference>
<protein>
    <recommendedName>
        <fullName evidence="3">Trypsin-like peptidase domain-containing protein</fullName>
    </recommendedName>
</protein>
<sequence>MLQDVHMRYRNGCMKLFKTDSRNQLVFLASAFVIHPQGYLLTVAHAISPDDTLMVVPAPAEAGFHPVSSEALAAIPVRLARMDKERDMALLAFTDPVEITMPDHVIGVPENVSEGNGVASLGFAFGFQCIYTQVLQQAVICAKMRSTNETNMFLFDSRVHGGSKGGPLVGLDDLRVIGIVSGRFDPLEATPVVDGTEPMPTSFSYAVSIEYAVPLLEKEGLEPI</sequence>
<dbReference type="SUPFAM" id="SSF50494">
    <property type="entry name" value="Trypsin-like serine proteases"/>
    <property type="match status" value="1"/>
</dbReference>
<accession>Q30W45</accession>
<dbReference type="HOGENOM" id="CLU_1233388_0_0_7"/>
<keyword evidence="2" id="KW-1185">Reference proteome</keyword>
<dbReference type="Pfam" id="PF13365">
    <property type="entry name" value="Trypsin_2"/>
    <property type="match status" value="1"/>
</dbReference>
<dbReference type="InterPro" id="IPR043504">
    <property type="entry name" value="Peptidase_S1_PA_chymotrypsin"/>
</dbReference>
<proteinExistence type="predicted"/>
<dbReference type="InterPro" id="IPR009003">
    <property type="entry name" value="Peptidase_S1_PA"/>
</dbReference>
<evidence type="ECO:0008006" key="3">
    <source>
        <dbReference type="Google" id="ProtNLM"/>
    </source>
</evidence>
<name>Q30W45_OLEA2</name>
<reference evidence="1 2" key="1">
    <citation type="journal article" date="2011" name="J. Bacteriol.">
        <title>Complete genome sequence and updated annotation of Desulfovibrio alaskensis G20.</title>
        <authorList>
            <person name="Hauser L.J."/>
            <person name="Land M.L."/>
            <person name="Brown S.D."/>
            <person name="Larimer F."/>
            <person name="Keller K.L."/>
            <person name="Rapp-Giles B.J."/>
            <person name="Price M.N."/>
            <person name="Lin M."/>
            <person name="Bruce D.C."/>
            <person name="Detter J.C."/>
            <person name="Tapia R."/>
            <person name="Han C.S."/>
            <person name="Goodwin L.A."/>
            <person name="Cheng J.F."/>
            <person name="Pitluck S."/>
            <person name="Copeland A."/>
            <person name="Lucas S."/>
            <person name="Nolan M."/>
            <person name="Lapidus A.L."/>
            <person name="Palumbo A.V."/>
            <person name="Wall J.D."/>
        </authorList>
    </citation>
    <scope>NUCLEOTIDE SEQUENCE [LARGE SCALE GENOMIC DNA]</scope>
    <source>
        <strain evidence="2">ATCC BAA 1058 / DSM 17464 / G20</strain>
    </source>
</reference>
<gene>
    <name evidence="1" type="ordered locus">Dde_3307</name>
</gene>
<dbReference type="RefSeq" id="WP_011369036.1">
    <property type="nucleotide sequence ID" value="NC_007519.1"/>
</dbReference>